<dbReference type="CDD" id="cd04088">
    <property type="entry name" value="EFG_mtEFG_II"/>
    <property type="match status" value="1"/>
</dbReference>
<dbReference type="FunFam" id="3.30.70.870:FF:000001">
    <property type="entry name" value="Elongation factor G"/>
    <property type="match status" value="1"/>
</dbReference>
<dbReference type="Pfam" id="PF14492">
    <property type="entry name" value="EFG_III"/>
    <property type="match status" value="1"/>
</dbReference>
<dbReference type="CDD" id="cd01434">
    <property type="entry name" value="EFG_mtEFG1_IV"/>
    <property type="match status" value="1"/>
</dbReference>
<dbReference type="FunFam" id="3.30.70.240:FF:000001">
    <property type="entry name" value="Elongation factor G"/>
    <property type="match status" value="1"/>
</dbReference>
<dbReference type="InterPro" id="IPR031157">
    <property type="entry name" value="G_TR_CS"/>
</dbReference>
<organism evidence="10 11">
    <name type="scientific">Moraxella catarrhalis</name>
    <name type="common">Branhamella catarrhalis</name>
    <dbReference type="NCBI Taxonomy" id="480"/>
    <lineage>
        <taxon>Bacteria</taxon>
        <taxon>Pseudomonadati</taxon>
        <taxon>Pseudomonadota</taxon>
        <taxon>Gammaproteobacteria</taxon>
        <taxon>Moraxellales</taxon>
        <taxon>Moraxellaceae</taxon>
        <taxon>Moraxella</taxon>
    </lineage>
</organism>
<dbReference type="Pfam" id="PF00679">
    <property type="entry name" value="EFG_C"/>
    <property type="match status" value="1"/>
</dbReference>
<dbReference type="GO" id="GO:0005737">
    <property type="term" value="C:cytoplasm"/>
    <property type="evidence" value="ECO:0007669"/>
    <property type="project" value="UniProtKB-SubCell"/>
</dbReference>
<dbReference type="InterPro" id="IPR027417">
    <property type="entry name" value="P-loop_NTPase"/>
</dbReference>
<dbReference type="FunFam" id="3.40.50.300:FF:000029">
    <property type="entry name" value="Elongation factor G"/>
    <property type="match status" value="1"/>
</dbReference>
<keyword evidence="5 8" id="KW-0648">Protein biosynthesis</keyword>
<comment type="caution">
    <text evidence="10">The sequence shown here is derived from an EMBL/GenBank/DDBJ whole genome shotgun (WGS) entry which is preliminary data.</text>
</comment>
<evidence type="ECO:0000259" key="9">
    <source>
        <dbReference type="PROSITE" id="PS51722"/>
    </source>
</evidence>
<dbReference type="NCBIfam" id="NF009381">
    <property type="entry name" value="PRK12740.1-5"/>
    <property type="match status" value="1"/>
</dbReference>
<dbReference type="InterPro" id="IPR004161">
    <property type="entry name" value="EFTu-like_2"/>
</dbReference>
<evidence type="ECO:0000256" key="3">
    <source>
        <dbReference type="ARBA" id="ARBA00022741"/>
    </source>
</evidence>
<dbReference type="InterPro" id="IPR035647">
    <property type="entry name" value="EFG_III/V"/>
</dbReference>
<dbReference type="GO" id="GO:0097216">
    <property type="term" value="F:guanosine tetraphosphate binding"/>
    <property type="evidence" value="ECO:0007669"/>
    <property type="project" value="UniProtKB-ARBA"/>
</dbReference>
<evidence type="ECO:0000256" key="7">
    <source>
        <dbReference type="ARBA" id="ARBA00024731"/>
    </source>
</evidence>
<comment type="function">
    <text evidence="7 8">Catalyzes the GTP-dependent ribosomal translocation step during translation elongation. During this step, the ribosome changes from the pre-translocational (PRE) to the post-translocational (POST) state as the newly formed A-site-bound peptidyl-tRNA and P-site-bound deacylated tRNA move to the P and E sites, respectively. Catalyzes the coordinated movement of the two tRNA molecules, the mRNA and conformational changes in the ribosome.</text>
</comment>
<dbReference type="GO" id="GO:0003924">
    <property type="term" value="F:GTPase activity"/>
    <property type="evidence" value="ECO:0007669"/>
    <property type="project" value="InterPro"/>
</dbReference>
<comment type="similarity">
    <text evidence="1 8">Belongs to the TRAFAC class translation factor GTPase superfamily. Classic translation factor GTPase family. EF-G/EF-2 subfamily.</text>
</comment>
<dbReference type="PANTHER" id="PTHR43261">
    <property type="entry name" value="TRANSLATION ELONGATION FACTOR G-RELATED"/>
    <property type="match status" value="1"/>
</dbReference>
<dbReference type="InterPro" id="IPR005225">
    <property type="entry name" value="Small_GTP-bd"/>
</dbReference>
<dbReference type="PROSITE" id="PS00301">
    <property type="entry name" value="G_TR_1"/>
    <property type="match status" value="1"/>
</dbReference>
<dbReference type="RefSeq" id="WP_064601790.1">
    <property type="nucleotide sequence ID" value="NZ_JAABLA010000001.1"/>
</dbReference>
<gene>
    <name evidence="8" type="primary">fusA</name>
    <name evidence="10" type="ORF">AO370_0069</name>
</gene>
<feature type="binding site" evidence="8">
    <location>
        <begin position="142"/>
        <end position="145"/>
    </location>
    <ligand>
        <name>GTP</name>
        <dbReference type="ChEBI" id="CHEBI:37565"/>
    </ligand>
</feature>
<dbReference type="CDD" id="cd03713">
    <property type="entry name" value="EFG_mtEFG_C"/>
    <property type="match status" value="1"/>
</dbReference>
<dbReference type="InterPro" id="IPR035649">
    <property type="entry name" value="EFG_V"/>
</dbReference>
<dbReference type="Gene3D" id="3.40.50.300">
    <property type="entry name" value="P-loop containing nucleotide triphosphate hydrolases"/>
    <property type="match status" value="1"/>
</dbReference>
<dbReference type="SUPFAM" id="SSF54211">
    <property type="entry name" value="Ribosomal protein S5 domain 2-like"/>
    <property type="match status" value="1"/>
</dbReference>
<dbReference type="InterPro" id="IPR041095">
    <property type="entry name" value="EFG_II"/>
</dbReference>
<dbReference type="InterPro" id="IPR000795">
    <property type="entry name" value="T_Tr_GTP-bd_dom"/>
</dbReference>
<dbReference type="HAMAP" id="MF_00054_B">
    <property type="entry name" value="EF_G_EF_2_B"/>
    <property type="match status" value="1"/>
</dbReference>
<keyword evidence="8" id="KW-0963">Cytoplasm</keyword>
<evidence type="ECO:0000256" key="6">
    <source>
        <dbReference type="ARBA" id="ARBA00023134"/>
    </source>
</evidence>
<evidence type="ECO:0000256" key="8">
    <source>
        <dbReference type="HAMAP-Rule" id="MF_00054"/>
    </source>
</evidence>
<dbReference type="FunFam" id="3.30.230.10:FF:000003">
    <property type="entry name" value="Elongation factor G"/>
    <property type="match status" value="1"/>
</dbReference>
<dbReference type="PANTHER" id="PTHR43261:SF1">
    <property type="entry name" value="RIBOSOME-RELEASING FACTOR 2, MITOCHONDRIAL"/>
    <property type="match status" value="1"/>
</dbReference>
<dbReference type="CDD" id="cd16262">
    <property type="entry name" value="EFG_III"/>
    <property type="match status" value="1"/>
</dbReference>
<protein>
    <recommendedName>
        <fullName evidence="2 8">Elongation factor G</fullName>
        <shortName evidence="8">EF-G</shortName>
    </recommendedName>
</protein>
<dbReference type="GO" id="GO:0032790">
    <property type="term" value="P:ribosome disassembly"/>
    <property type="evidence" value="ECO:0007669"/>
    <property type="project" value="TreeGrafter"/>
</dbReference>
<dbReference type="InterPro" id="IPR014721">
    <property type="entry name" value="Ribsml_uS5_D2-typ_fold_subgr"/>
</dbReference>
<dbReference type="InterPro" id="IPR000640">
    <property type="entry name" value="EFG_V-like"/>
</dbReference>
<dbReference type="SUPFAM" id="SSF50447">
    <property type="entry name" value="Translation proteins"/>
    <property type="match status" value="1"/>
</dbReference>
<dbReference type="OrthoDB" id="9804431at2"/>
<dbReference type="Pfam" id="PF03764">
    <property type="entry name" value="EFG_IV"/>
    <property type="match status" value="1"/>
</dbReference>
<evidence type="ECO:0000256" key="4">
    <source>
        <dbReference type="ARBA" id="ARBA00022768"/>
    </source>
</evidence>
<dbReference type="AlphaFoldDB" id="A0A198X6I9"/>
<feature type="binding site" evidence="8">
    <location>
        <begin position="17"/>
        <end position="24"/>
    </location>
    <ligand>
        <name>GTP</name>
        <dbReference type="ChEBI" id="CHEBI:37565"/>
    </ligand>
</feature>
<dbReference type="NCBIfam" id="TIGR00231">
    <property type="entry name" value="small_GTP"/>
    <property type="match status" value="1"/>
</dbReference>
<reference evidence="10 11" key="1">
    <citation type="journal article" date="2016" name="Genome Biol. Evol.">
        <title>Comparative Genomic Analyses of the Moraxella catarrhalis Serosensitive and Seroresistant Lineages Demonstrate Their Independent Evolution.</title>
        <authorList>
            <person name="Earl J.P."/>
            <person name="de Vries S.P."/>
            <person name="Ahmed A."/>
            <person name="Powell E."/>
            <person name="Schultz M.P."/>
            <person name="Hermans P.W."/>
            <person name="Hill D.J."/>
            <person name="Zhou Z."/>
            <person name="Constantinidou C.I."/>
            <person name="Hu F.Z."/>
            <person name="Bootsma H.J."/>
            <person name="Ehrlich G.D."/>
        </authorList>
    </citation>
    <scope>NUCLEOTIDE SEQUENCE [LARGE SCALE GENOMIC DNA]</scope>
    <source>
        <strain evidence="10 11">F23</strain>
    </source>
</reference>
<sequence length="708" mass="78822">MARTTPISRYRNIGISAHIDAGKTTTSERILFYTGVSHKIGEVHDGAATMDWMEQEQERGITITSAATTAFWSGMGNQFKEHRINVIDTPGHVDFTVEVERSMRVLDGACMVYCAVGGVQPQSETVWRQANKYKVPRLAFVNKMDRTGANFFRVVEQMKTRLGASPVPIVIPIGSEENFTGVVDLIEMKSIIWDEASQGMKFEYGEIPADLVDTAEEWRTNMIEAAAEASEELMDKYLEEGELSKEDIVAGLRIRTLASEIQPMLCGSAFKNKGVQRMLDAVIEFLPAPDDVEAIKGILDDKAETEASREASDDAPFSALAFKIMNDKYVGNLTFVRVYSGVVKQGDSVYNPVKMKRERIGRIVQMHANEQKEVDEIRAGDIAALVGMKDVTTGDTLCDNDNIITLERMEFPEPVISLAVEPKTKADQEKMSVALGRLAKEDPSFRVRTDEESGQTIISGMGELHLDIIVDRMKREFNVEANIGAPQVAYRETIRQSVEVEGKFVRQTGGRGKFGHVWLRLEPLDPTGDVEYEFNEEIVGGVVPKEYHAAVDKGIQERMKNGVIAGYPVVGIKATLYDGSYHDVDSDELSFKMAGSMAFKKGFLQANPALLEPIMKVEVETPEDYMGDIMGDLNRRRGMVQGMDDLPGGTKSIRAEVPLAEMFGYATQMRSMSQGRATYSMEFLKYQETPKNVADEIIKKFTAKDDDE</sequence>
<proteinExistence type="inferred from homology"/>
<dbReference type="Gene3D" id="3.30.70.870">
    <property type="entry name" value="Elongation Factor G (Translational Gtpase), domain 3"/>
    <property type="match status" value="1"/>
</dbReference>
<evidence type="ECO:0000313" key="10">
    <source>
        <dbReference type="EMBL" id="OAV28285.1"/>
    </source>
</evidence>
<dbReference type="GO" id="GO:0003746">
    <property type="term" value="F:translation elongation factor activity"/>
    <property type="evidence" value="ECO:0007669"/>
    <property type="project" value="UniProtKB-UniRule"/>
</dbReference>
<keyword evidence="4 8" id="KW-0251">Elongation factor</keyword>
<dbReference type="InterPro" id="IPR047872">
    <property type="entry name" value="EFG_IV"/>
</dbReference>
<keyword evidence="3 8" id="KW-0547">Nucleotide-binding</keyword>
<dbReference type="CDD" id="cd01886">
    <property type="entry name" value="EF-G"/>
    <property type="match status" value="1"/>
</dbReference>
<dbReference type="InterPro" id="IPR005517">
    <property type="entry name" value="Transl_elong_EFG/EF2_IV"/>
</dbReference>
<dbReference type="Gene3D" id="2.40.30.10">
    <property type="entry name" value="Translation factors"/>
    <property type="match status" value="1"/>
</dbReference>
<dbReference type="SUPFAM" id="SSF54980">
    <property type="entry name" value="EF-G C-terminal domain-like"/>
    <property type="match status" value="2"/>
</dbReference>
<keyword evidence="6 8" id="KW-0342">GTP-binding</keyword>
<dbReference type="PRINTS" id="PR00315">
    <property type="entry name" value="ELONGATNFCT"/>
</dbReference>
<dbReference type="Gene3D" id="3.30.230.10">
    <property type="match status" value="1"/>
</dbReference>
<dbReference type="NCBIfam" id="TIGR00484">
    <property type="entry name" value="EF-G"/>
    <property type="match status" value="1"/>
</dbReference>
<dbReference type="FunFam" id="2.40.30.10:FF:000006">
    <property type="entry name" value="Elongation factor G"/>
    <property type="match status" value="1"/>
</dbReference>
<dbReference type="GO" id="GO:0005525">
    <property type="term" value="F:GTP binding"/>
    <property type="evidence" value="ECO:0007669"/>
    <property type="project" value="UniProtKB-UniRule"/>
</dbReference>
<evidence type="ECO:0000256" key="1">
    <source>
        <dbReference type="ARBA" id="ARBA00005870"/>
    </source>
</evidence>
<dbReference type="InterPro" id="IPR009000">
    <property type="entry name" value="Transl_B-barrel_sf"/>
</dbReference>
<dbReference type="Proteomes" id="UP000078295">
    <property type="component" value="Unassembled WGS sequence"/>
</dbReference>
<name>A0A198X6I9_MORCA</name>
<dbReference type="Gene3D" id="3.30.70.240">
    <property type="match status" value="1"/>
</dbReference>
<dbReference type="InterPro" id="IPR004540">
    <property type="entry name" value="Transl_elong_EFG/EF2"/>
</dbReference>
<dbReference type="Pfam" id="PF00009">
    <property type="entry name" value="GTP_EFTU"/>
    <property type="match status" value="1"/>
</dbReference>
<dbReference type="SMART" id="SM00838">
    <property type="entry name" value="EFG_C"/>
    <property type="match status" value="1"/>
</dbReference>
<dbReference type="Pfam" id="PF03144">
    <property type="entry name" value="GTP_EFTU_D2"/>
    <property type="match status" value="1"/>
</dbReference>
<evidence type="ECO:0000256" key="2">
    <source>
        <dbReference type="ARBA" id="ARBA00017872"/>
    </source>
</evidence>
<evidence type="ECO:0000256" key="5">
    <source>
        <dbReference type="ARBA" id="ARBA00022917"/>
    </source>
</evidence>
<accession>A0A198X6I9</accession>
<dbReference type="InterPro" id="IPR020568">
    <property type="entry name" value="Ribosomal_Su5_D2-typ_SF"/>
</dbReference>
<dbReference type="InterPro" id="IPR009022">
    <property type="entry name" value="EFG_III"/>
</dbReference>
<dbReference type="SUPFAM" id="SSF52540">
    <property type="entry name" value="P-loop containing nucleoside triphosphate hydrolases"/>
    <property type="match status" value="1"/>
</dbReference>
<dbReference type="EMBL" id="LXHQ01000006">
    <property type="protein sequence ID" value="OAV28285.1"/>
    <property type="molecule type" value="Genomic_DNA"/>
</dbReference>
<dbReference type="PROSITE" id="PS51722">
    <property type="entry name" value="G_TR_2"/>
    <property type="match status" value="1"/>
</dbReference>
<dbReference type="SMART" id="SM00889">
    <property type="entry name" value="EFG_IV"/>
    <property type="match status" value="1"/>
</dbReference>
<feature type="binding site" evidence="8">
    <location>
        <begin position="88"/>
        <end position="92"/>
    </location>
    <ligand>
        <name>GTP</name>
        <dbReference type="ChEBI" id="CHEBI:37565"/>
    </ligand>
</feature>
<evidence type="ECO:0000313" key="11">
    <source>
        <dbReference type="Proteomes" id="UP000078295"/>
    </source>
</evidence>
<comment type="subcellular location">
    <subcellularLocation>
        <location evidence="8">Cytoplasm</location>
    </subcellularLocation>
</comment>
<feature type="domain" description="Tr-type G" evidence="9">
    <location>
        <begin position="8"/>
        <end position="290"/>
    </location>
</feature>